<dbReference type="InterPro" id="IPR020456">
    <property type="entry name" value="Acylphosphatase"/>
</dbReference>
<reference evidence="5" key="2">
    <citation type="submission" date="2019-09" db="EMBL/GenBank/DDBJ databases">
        <title>Expansion of phycobilisome linker gene families in mesophilic red algae.</title>
        <authorList>
            <person name="Lee J."/>
        </authorList>
    </citation>
    <scope>NUCLEOTIDE SEQUENCE [LARGE SCALE GENOMIC DNA]</scope>
    <source>
        <strain evidence="5">CCMP 1328</strain>
        <tissue evidence="5">Unicellular</tissue>
    </source>
</reference>
<feature type="domain" description="Acylphosphatase-like" evidence="4">
    <location>
        <begin position="4"/>
        <end position="99"/>
    </location>
</feature>
<gene>
    <name evidence="6" type="ORF">FVE85_1668</name>
    <name evidence="5" type="ORF">FVE85_4564</name>
</gene>
<accession>A0A5J4YIK8</accession>
<reference evidence="7" key="1">
    <citation type="journal article" date="2019" name="Nat. Commun.">
        <title>Expansion of phycobilisome linker gene families in mesophilic red algae.</title>
        <authorList>
            <person name="Lee J."/>
            <person name="Kim D."/>
            <person name="Bhattacharya D."/>
            <person name="Yoon H.S."/>
        </authorList>
    </citation>
    <scope>NUCLEOTIDE SEQUENCE [LARGE SCALE GENOMIC DNA]</scope>
    <source>
        <strain evidence="7">CCMP 1328</strain>
    </source>
</reference>
<evidence type="ECO:0000313" key="6">
    <source>
        <dbReference type="EMBL" id="KAA8495513.1"/>
    </source>
</evidence>
<protein>
    <recommendedName>
        <fullName evidence="1">acylphosphatase</fullName>
        <ecNumber evidence="1">3.6.1.7</ecNumber>
    </recommendedName>
</protein>
<feature type="active site" evidence="1">
    <location>
        <position position="42"/>
    </location>
</feature>
<evidence type="ECO:0000313" key="5">
    <source>
        <dbReference type="EMBL" id="KAA8490483.1"/>
    </source>
</evidence>
<dbReference type="InterPro" id="IPR001792">
    <property type="entry name" value="Acylphosphatase-like_dom"/>
</dbReference>
<dbReference type="SUPFAM" id="SSF54975">
    <property type="entry name" value="Acylphosphatase/BLUF domain-like"/>
    <property type="match status" value="1"/>
</dbReference>
<comment type="similarity">
    <text evidence="2">Belongs to the acylphosphatase family.</text>
</comment>
<dbReference type="EMBL" id="VRMN01000003">
    <property type="protein sequence ID" value="KAA8495513.1"/>
    <property type="molecule type" value="Genomic_DNA"/>
</dbReference>
<sequence>MAHQVKIVVRGTVQGVFFRDETVNKVAEINGGQNKVVGCVRNMADGSVYICALSEDKSALEELSAWAHHGPERAKVKKIEEEWTFVRDTSKYSDFTKLRGLYADRAQKHLYSALAEDGTEGPEQLTPDSGVETINSPAVEG</sequence>
<dbReference type="EMBL" id="VRMN01000025">
    <property type="protein sequence ID" value="KAA8490483.1"/>
    <property type="molecule type" value="Genomic_DNA"/>
</dbReference>
<feature type="active site" evidence="1">
    <location>
        <position position="19"/>
    </location>
</feature>
<evidence type="ECO:0000256" key="1">
    <source>
        <dbReference type="PROSITE-ProRule" id="PRU00520"/>
    </source>
</evidence>
<dbReference type="Proteomes" id="UP000324585">
    <property type="component" value="Unassembled WGS sequence"/>
</dbReference>
<dbReference type="Gene3D" id="3.30.70.100">
    <property type="match status" value="1"/>
</dbReference>
<feature type="region of interest" description="Disordered" evidence="3">
    <location>
        <begin position="116"/>
        <end position="141"/>
    </location>
</feature>
<dbReference type="OrthoDB" id="7961613at2759"/>
<dbReference type="InterPro" id="IPR017968">
    <property type="entry name" value="Acylphosphatase_CS"/>
</dbReference>
<keyword evidence="1" id="KW-0378">Hydrolase</keyword>
<dbReference type="InterPro" id="IPR036046">
    <property type="entry name" value="Acylphosphatase-like_dom_sf"/>
</dbReference>
<comment type="catalytic activity">
    <reaction evidence="1">
        <text>an acyl phosphate + H2O = a carboxylate + phosphate + H(+)</text>
        <dbReference type="Rhea" id="RHEA:14965"/>
        <dbReference type="ChEBI" id="CHEBI:15377"/>
        <dbReference type="ChEBI" id="CHEBI:15378"/>
        <dbReference type="ChEBI" id="CHEBI:29067"/>
        <dbReference type="ChEBI" id="CHEBI:43474"/>
        <dbReference type="ChEBI" id="CHEBI:59918"/>
        <dbReference type="EC" id="3.6.1.7"/>
    </reaction>
</comment>
<dbReference type="PANTHER" id="PTHR47268:SF4">
    <property type="entry name" value="ACYLPHOSPHATASE"/>
    <property type="match status" value="1"/>
</dbReference>
<dbReference type="PANTHER" id="PTHR47268">
    <property type="entry name" value="ACYLPHOSPHATASE"/>
    <property type="match status" value="1"/>
</dbReference>
<feature type="compositionally biased region" description="Polar residues" evidence="3">
    <location>
        <begin position="132"/>
        <end position="141"/>
    </location>
</feature>
<keyword evidence="7" id="KW-1185">Reference proteome</keyword>
<dbReference type="AlphaFoldDB" id="A0A5J4YIK8"/>
<comment type="caution">
    <text evidence="5">The sequence shown here is derived from an EMBL/GenBank/DDBJ whole genome shotgun (WGS) entry which is preliminary data.</text>
</comment>
<evidence type="ECO:0000256" key="2">
    <source>
        <dbReference type="RuleBase" id="RU004168"/>
    </source>
</evidence>
<evidence type="ECO:0000313" key="7">
    <source>
        <dbReference type="Proteomes" id="UP000324585"/>
    </source>
</evidence>
<dbReference type="Pfam" id="PF00708">
    <property type="entry name" value="Acylphosphatase"/>
    <property type="match status" value="1"/>
</dbReference>
<name>A0A5J4YIK8_PORPP</name>
<dbReference type="PROSITE" id="PS00150">
    <property type="entry name" value="ACYLPHOSPHATASE_1"/>
    <property type="match status" value="1"/>
</dbReference>
<organism evidence="5 7">
    <name type="scientific">Porphyridium purpureum</name>
    <name type="common">Red alga</name>
    <name type="synonym">Porphyridium cruentum</name>
    <dbReference type="NCBI Taxonomy" id="35688"/>
    <lineage>
        <taxon>Eukaryota</taxon>
        <taxon>Rhodophyta</taxon>
        <taxon>Bangiophyceae</taxon>
        <taxon>Porphyridiales</taxon>
        <taxon>Porphyridiaceae</taxon>
        <taxon>Porphyridium</taxon>
    </lineage>
</organism>
<proteinExistence type="inferred from homology"/>
<evidence type="ECO:0000256" key="3">
    <source>
        <dbReference type="SAM" id="MobiDB-lite"/>
    </source>
</evidence>
<dbReference type="PROSITE" id="PS51160">
    <property type="entry name" value="ACYLPHOSPHATASE_3"/>
    <property type="match status" value="1"/>
</dbReference>
<evidence type="ECO:0000259" key="4">
    <source>
        <dbReference type="PROSITE" id="PS51160"/>
    </source>
</evidence>
<dbReference type="EC" id="3.6.1.7" evidence="1"/>
<dbReference type="GO" id="GO:0003998">
    <property type="term" value="F:acylphosphatase activity"/>
    <property type="evidence" value="ECO:0007669"/>
    <property type="project" value="UniProtKB-EC"/>
</dbReference>